<organism evidence="2 3">
    <name type="scientific">Plastorhodobacter daqingensis</name>
    <dbReference type="NCBI Taxonomy" id="1387281"/>
    <lineage>
        <taxon>Bacteria</taxon>
        <taxon>Pseudomonadati</taxon>
        <taxon>Pseudomonadota</taxon>
        <taxon>Alphaproteobacteria</taxon>
        <taxon>Rhodobacterales</taxon>
        <taxon>Paracoccaceae</taxon>
        <taxon>Plastorhodobacter</taxon>
    </lineage>
</organism>
<feature type="region of interest" description="Disordered" evidence="1">
    <location>
        <begin position="28"/>
        <end position="47"/>
    </location>
</feature>
<dbReference type="InterPro" id="IPR012340">
    <property type="entry name" value="NA-bd_OB-fold"/>
</dbReference>
<comment type="caution">
    <text evidence="2">The sequence shown here is derived from an EMBL/GenBank/DDBJ whole genome shotgun (WGS) entry which is preliminary data.</text>
</comment>
<keyword evidence="3" id="KW-1185">Reference proteome</keyword>
<evidence type="ECO:0000256" key="1">
    <source>
        <dbReference type="SAM" id="MobiDB-lite"/>
    </source>
</evidence>
<dbReference type="Gene3D" id="2.40.50.140">
    <property type="entry name" value="Nucleic acid-binding proteins"/>
    <property type="match status" value="1"/>
</dbReference>
<dbReference type="EMBL" id="JBHTFQ010000006">
    <property type="protein sequence ID" value="MFC7704851.1"/>
    <property type="molecule type" value="Genomic_DNA"/>
</dbReference>
<proteinExistence type="predicted"/>
<gene>
    <name evidence="2" type="ORF">ACFQXB_11655</name>
</gene>
<accession>A0ABW2ULL7</accession>
<evidence type="ECO:0000313" key="2">
    <source>
        <dbReference type="EMBL" id="MFC7704851.1"/>
    </source>
</evidence>
<reference evidence="3" key="1">
    <citation type="journal article" date="2019" name="Int. J. Syst. Evol. Microbiol.">
        <title>The Global Catalogue of Microorganisms (GCM) 10K type strain sequencing project: providing services to taxonomists for standard genome sequencing and annotation.</title>
        <authorList>
            <consortium name="The Broad Institute Genomics Platform"/>
            <consortium name="The Broad Institute Genome Sequencing Center for Infectious Disease"/>
            <person name="Wu L."/>
            <person name="Ma J."/>
        </authorList>
    </citation>
    <scope>NUCLEOTIDE SEQUENCE [LARGE SCALE GENOMIC DNA]</scope>
    <source>
        <strain evidence="3">CGMCC 1.12750</strain>
    </source>
</reference>
<feature type="region of interest" description="Disordered" evidence="1">
    <location>
        <begin position="188"/>
        <end position="230"/>
    </location>
</feature>
<dbReference type="Proteomes" id="UP001596516">
    <property type="component" value="Unassembled WGS sequence"/>
</dbReference>
<feature type="compositionally biased region" description="Acidic residues" evidence="1">
    <location>
        <begin position="202"/>
        <end position="214"/>
    </location>
</feature>
<name>A0ABW2ULL7_9RHOB</name>
<protein>
    <submittedName>
        <fullName evidence="2">SsDNA-binding protein</fullName>
    </submittedName>
</protein>
<dbReference type="Pfam" id="PF10991">
    <property type="entry name" value="Enc34_ssDNA-bd"/>
    <property type="match status" value="1"/>
</dbReference>
<dbReference type="InterPro" id="IPR022595">
    <property type="entry name" value="Enc34_ssDNA-bd"/>
</dbReference>
<evidence type="ECO:0000313" key="3">
    <source>
        <dbReference type="Proteomes" id="UP001596516"/>
    </source>
</evidence>
<sequence length="230" mass="24934">MAGKISPKDPTGRTVQLSRVRLSFAESLQEARVPKDSAPGTEPKHGANILIEKGGKYPDDFASNVQAVKQALAAACREFKRPEDWWKTLFEDSPKECAFRKGTRYKKSDGAIYDGYEEALVIAAKGPRGGREGFRPKIMDRYKRDVEVKDINAVAYNGTYADVIVSFYGTKNGGTPRISASIEAIRSHQEGDRLGGGGVEVSSDDFDDLEDDDFAGAGGSVSSSDDDLLG</sequence>
<dbReference type="RefSeq" id="WP_377403688.1">
    <property type="nucleotide sequence ID" value="NZ_JBHTFQ010000006.1"/>
</dbReference>